<proteinExistence type="predicted"/>
<evidence type="ECO:0000313" key="1">
    <source>
        <dbReference type="EMBL" id="XKM41392.1"/>
    </source>
</evidence>
<dbReference type="Proteomes" id="UP000078465">
    <property type="component" value="Chromosome"/>
</dbReference>
<evidence type="ECO:0000313" key="2">
    <source>
        <dbReference type="Proteomes" id="UP000078465"/>
    </source>
</evidence>
<organism evidence="1 2">
    <name type="scientific">Rhizobium ruizarguesonis</name>
    <dbReference type="NCBI Taxonomy" id="2081791"/>
    <lineage>
        <taxon>Bacteria</taxon>
        <taxon>Pseudomonadati</taxon>
        <taxon>Pseudomonadota</taxon>
        <taxon>Alphaproteobacteria</taxon>
        <taxon>Hyphomicrobiales</taxon>
        <taxon>Rhizobiaceae</taxon>
        <taxon>Rhizobium/Agrobacterium group</taxon>
        <taxon>Rhizobium</taxon>
    </lineage>
</organism>
<dbReference type="EMBL" id="CP171853">
    <property type="protein sequence ID" value="XKM41392.1"/>
    <property type="molecule type" value="Genomic_DNA"/>
</dbReference>
<protein>
    <submittedName>
        <fullName evidence="1">Aldose 1-epimerase</fullName>
    </submittedName>
</protein>
<sequence>MNQGQAGDDIELRHGDFAVWVSRRGAAVTAATYRGIPFVVAAGGSDGAMANFAMVPFGNRVEGNAMSFAGRDYAFQPNASDPLYLHGDGWLSFWQLEDASAEHAQFSFSRSADGVSPYAYLARQEIRLTGDALVLRLSVENRGEAALPFGLGQHPFFARTPKTRLTIAADRYWSERPDHLPEMPGPVPDYFDFRSEKLLPQRWMNNAFEGWNGRAAIAWPELGIQAALEADGALDRFMLYMPVNRSDFFCLEPMSHLPNGHHLPDFGGLTPLAPGEALAGTVTILMSALPVQPKGVIIWAAVCRGRTS</sequence>
<accession>A0ACD5EQE9</accession>
<reference evidence="1" key="1">
    <citation type="submission" date="2024-10" db="EMBL/GenBank/DDBJ databases">
        <title>Strain of Rhizobium-related bacteria isolated fromm roots of Vavilovia formosa.</title>
        <authorList>
            <person name="Kimeklis A."/>
            <person name="Afonin A."/>
        </authorList>
    </citation>
    <scope>NUCLEOTIDE SEQUENCE</scope>
    <source>
        <strain evidence="1">Vaf-46</strain>
    </source>
</reference>
<name>A0ACD5EQE9_9HYPH</name>
<gene>
    <name evidence="1" type="ORF">A4U53_011940</name>
</gene>